<accession>A0A173TKI5</accession>
<reference evidence="1 2" key="1">
    <citation type="submission" date="2015-09" db="EMBL/GenBank/DDBJ databases">
        <authorList>
            <consortium name="Pathogen Informatics"/>
        </authorList>
    </citation>
    <scope>NUCLEOTIDE SEQUENCE [LARGE SCALE GENOMIC DNA]</scope>
    <source>
        <strain evidence="1 2">2789STDY5608868</strain>
    </source>
</reference>
<dbReference type="EMBL" id="CYXT01000017">
    <property type="protein sequence ID" value="CUN03372.1"/>
    <property type="molecule type" value="Genomic_DNA"/>
</dbReference>
<dbReference type="Proteomes" id="UP000095598">
    <property type="component" value="Unassembled WGS sequence"/>
</dbReference>
<dbReference type="RefSeq" id="WP_207643178.1">
    <property type="nucleotide sequence ID" value="NZ_CYXT01000017.1"/>
</dbReference>
<evidence type="ECO:0000313" key="1">
    <source>
        <dbReference type="EMBL" id="CUN03372.1"/>
    </source>
</evidence>
<evidence type="ECO:0000313" key="2">
    <source>
        <dbReference type="Proteomes" id="UP000095598"/>
    </source>
</evidence>
<protein>
    <submittedName>
        <fullName evidence="1">Uncharacterized protein</fullName>
    </submittedName>
</protein>
<proteinExistence type="predicted"/>
<sequence>MEKVERCFCKNCKKETGIVWGTTSRTTYIKEIPFDFSETIAICKECGHEVVPKGLIAFNMKEFGDQYYTLLENEAKLCNDEIEDHTDCQECGEDYLFKMKDNFHEFSIGLKTILSCLAMAEKEGAVPKIPYEWWWLINGRY</sequence>
<organism evidence="1 2">
    <name type="scientific">Anaerostipes hadrus</name>
    <dbReference type="NCBI Taxonomy" id="649756"/>
    <lineage>
        <taxon>Bacteria</taxon>
        <taxon>Bacillati</taxon>
        <taxon>Bacillota</taxon>
        <taxon>Clostridia</taxon>
        <taxon>Lachnospirales</taxon>
        <taxon>Lachnospiraceae</taxon>
        <taxon>Anaerostipes</taxon>
    </lineage>
</organism>
<gene>
    <name evidence="1" type="ORF">ERS852425_02179</name>
</gene>
<name>A0A173TKI5_ANAHA</name>
<dbReference type="AlphaFoldDB" id="A0A173TKI5"/>